<dbReference type="Proteomes" id="UP001164539">
    <property type="component" value="Chromosome 5"/>
</dbReference>
<keyword evidence="2" id="KW-1185">Reference proteome</keyword>
<protein>
    <submittedName>
        <fullName evidence="1">Calcium-transporting ATPase</fullName>
    </submittedName>
</protein>
<reference evidence="1 2" key="1">
    <citation type="journal article" date="2023" name="Science">
        <title>Complex scaffold remodeling in plant triterpene biosynthesis.</title>
        <authorList>
            <person name="De La Pena R."/>
            <person name="Hodgson H."/>
            <person name="Liu J.C."/>
            <person name="Stephenson M.J."/>
            <person name="Martin A.C."/>
            <person name="Owen C."/>
            <person name="Harkess A."/>
            <person name="Leebens-Mack J."/>
            <person name="Jimenez L.E."/>
            <person name="Osbourn A."/>
            <person name="Sattely E.S."/>
        </authorList>
    </citation>
    <scope>NUCLEOTIDE SEQUENCE [LARGE SCALE GENOMIC DNA]</scope>
    <source>
        <strain evidence="2">cv. JPN11</strain>
        <tissue evidence="1">Leaf</tissue>
    </source>
</reference>
<gene>
    <name evidence="1" type="ORF">OWV82_010397</name>
</gene>
<proteinExistence type="predicted"/>
<name>A0ACC1Y5M7_MELAZ</name>
<accession>A0ACC1Y5M7</accession>
<dbReference type="EMBL" id="CM051398">
    <property type="protein sequence ID" value="KAJ4718753.1"/>
    <property type="molecule type" value="Genomic_DNA"/>
</dbReference>
<comment type="caution">
    <text evidence="1">The sequence shown here is derived from an EMBL/GenBank/DDBJ whole genome shotgun (WGS) entry which is preliminary data.</text>
</comment>
<sequence length="1060" mass="116057">MEGRGYNCQSNKTTMSSSSFNGLVPDLEAGSKKDSYVGDEVVNSDPFDIQQAKHVSVESLKRWRQAALVLNASRRFRYTLDLKKEEEKEKRRRMIRTHAQVIRAAVLFKLAVEQEIGTPIKPPTPRGDYGIELEQLASMTRDHNFSALAQYGGVKGLSNLLKTNLEMGISGDDADLSKRRNSFGSNTYPLKKGRSFWNFLWEAWQDLTLIILIVAAVASLALGIKTEGIDEGWYDGASIAFAVFLVIIVTAISDYRQSLQFQNLNKEKRNIQLEVMRGGKAVKISIFDIVVGDIIPLRIGDQVPADGVLVIGHSLAIDESSMTGESKIVRKDHKAPFLMSGCKVADGVGTMLVTGVGINTEWGLLMASISEDSGEETPLQVRLNGVATFIGIVGLAVAFLVLAVLLVRFFTGHTTKSNGSPAFVKGQTSISDAVDGVIRIVTIAVTIVVVAVPEGLPLAVTLTLAYSMRKMMADKALVRRLSACETMGSATTICSDKTGTLTLNEMTVVEAFVGRKKISPADDSSRLHPTIISLLSEGIAQNTTGNVFVPKDGGEVEVSGSPTEKAILSWAVKLGMKFDIVRSETTVLHVCPFNSEKKRGGVAVKQINSEVHIHWKGAAEIVLASCTKYLDSDGLLQSLDGEKDFFKTAIDEMAARSLRCVAIAYRSCEMEKVPDDESLDQWVLPEDGLILLAIVGIKDPCRPGVKDAVKLCKEAGVKVRMVTGDNIQTAKAIALECGILGSDAEAVEPNIIEGKVFRELSEKDREQFAMEITVMGRSSPNDKLLLVQALRKRGDVVAVTGDGTNDAPALHEADIGLAMGIQGTEVAKENSDIIILDDNFASVVKVVRWGRSQYLLVIVPLNAVQLLWVNLIMDTLGALALATEPPTDHLMHRSPVGRTEPLITNIMWRNLIVQALYQVTVLLVLNFKGTSILHLKDEKREHAKEVQNTMIFNTFVLCQIFNEFNARKPEEINVFSGITKNYLFMAIIGITVVLQIIIIEFLGKFTDTVRLNWKLWLASIGIGLFSWPLAIVGKLIPVPKTPLAVYVFKPFQRFMTAHSS</sequence>
<evidence type="ECO:0000313" key="1">
    <source>
        <dbReference type="EMBL" id="KAJ4718753.1"/>
    </source>
</evidence>
<organism evidence="1 2">
    <name type="scientific">Melia azedarach</name>
    <name type="common">Chinaberry tree</name>
    <dbReference type="NCBI Taxonomy" id="155640"/>
    <lineage>
        <taxon>Eukaryota</taxon>
        <taxon>Viridiplantae</taxon>
        <taxon>Streptophyta</taxon>
        <taxon>Embryophyta</taxon>
        <taxon>Tracheophyta</taxon>
        <taxon>Spermatophyta</taxon>
        <taxon>Magnoliopsida</taxon>
        <taxon>eudicotyledons</taxon>
        <taxon>Gunneridae</taxon>
        <taxon>Pentapetalae</taxon>
        <taxon>rosids</taxon>
        <taxon>malvids</taxon>
        <taxon>Sapindales</taxon>
        <taxon>Meliaceae</taxon>
        <taxon>Melia</taxon>
    </lineage>
</organism>
<evidence type="ECO:0000313" key="2">
    <source>
        <dbReference type="Proteomes" id="UP001164539"/>
    </source>
</evidence>